<name>A0A1Q9CSX6_SYMMI</name>
<dbReference type="OrthoDB" id="264392at2759"/>
<reference evidence="2 3" key="1">
    <citation type="submission" date="2016-02" db="EMBL/GenBank/DDBJ databases">
        <title>Genome analysis of coral dinoflagellate symbionts highlights evolutionary adaptations to a symbiotic lifestyle.</title>
        <authorList>
            <person name="Aranda M."/>
            <person name="Li Y."/>
            <person name="Liew Y.J."/>
            <person name="Baumgarten S."/>
            <person name="Simakov O."/>
            <person name="Wilson M."/>
            <person name="Piel J."/>
            <person name="Ashoor H."/>
            <person name="Bougouffa S."/>
            <person name="Bajic V.B."/>
            <person name="Ryu T."/>
            <person name="Ravasi T."/>
            <person name="Bayer T."/>
            <person name="Micklem G."/>
            <person name="Kim H."/>
            <person name="Bhak J."/>
            <person name="Lajeunesse T.C."/>
            <person name="Voolstra C.R."/>
        </authorList>
    </citation>
    <scope>NUCLEOTIDE SEQUENCE [LARGE SCALE GENOMIC DNA]</scope>
    <source>
        <strain evidence="2 3">CCMP2467</strain>
    </source>
</reference>
<keyword evidence="1" id="KW-0812">Transmembrane</keyword>
<evidence type="ECO:0000313" key="3">
    <source>
        <dbReference type="Proteomes" id="UP000186817"/>
    </source>
</evidence>
<proteinExistence type="predicted"/>
<keyword evidence="3" id="KW-1185">Reference proteome</keyword>
<organism evidence="2 3">
    <name type="scientific">Symbiodinium microadriaticum</name>
    <name type="common">Dinoflagellate</name>
    <name type="synonym">Zooxanthella microadriatica</name>
    <dbReference type="NCBI Taxonomy" id="2951"/>
    <lineage>
        <taxon>Eukaryota</taxon>
        <taxon>Sar</taxon>
        <taxon>Alveolata</taxon>
        <taxon>Dinophyceae</taxon>
        <taxon>Suessiales</taxon>
        <taxon>Symbiodiniaceae</taxon>
        <taxon>Symbiodinium</taxon>
    </lineage>
</organism>
<comment type="caution">
    <text evidence="2">The sequence shown here is derived from an EMBL/GenBank/DDBJ whole genome shotgun (WGS) entry which is preliminary data.</text>
</comment>
<gene>
    <name evidence="2" type="ORF">AK812_SmicGene32928</name>
</gene>
<dbReference type="Proteomes" id="UP000186817">
    <property type="component" value="Unassembled WGS sequence"/>
</dbReference>
<keyword evidence="1" id="KW-1133">Transmembrane helix</keyword>
<sequence length="116" mass="12977">MPDQTSNIDVAVKAETTTWSSQIALAVAETVQNGTQRDSWWRSEACFLVASHVLLFASANWFFAKLLYRDYEVKQRYIQLLFAVGLPFVAYVLDSKFACALVGAEPGNLCGIFLYV</sequence>
<evidence type="ECO:0000256" key="1">
    <source>
        <dbReference type="SAM" id="Phobius"/>
    </source>
</evidence>
<evidence type="ECO:0000313" key="2">
    <source>
        <dbReference type="EMBL" id="OLP86022.1"/>
    </source>
</evidence>
<keyword evidence="1" id="KW-0472">Membrane</keyword>
<accession>A0A1Q9CSX6</accession>
<protein>
    <submittedName>
        <fullName evidence="2">Uncharacterized protein</fullName>
    </submittedName>
</protein>
<dbReference type="AlphaFoldDB" id="A0A1Q9CSX6"/>
<feature type="transmembrane region" description="Helical" evidence="1">
    <location>
        <begin position="45"/>
        <end position="64"/>
    </location>
</feature>
<dbReference type="EMBL" id="LSRX01000940">
    <property type="protein sequence ID" value="OLP86022.1"/>
    <property type="molecule type" value="Genomic_DNA"/>
</dbReference>
<feature type="transmembrane region" description="Helical" evidence="1">
    <location>
        <begin position="76"/>
        <end position="93"/>
    </location>
</feature>